<evidence type="ECO:0000313" key="2">
    <source>
        <dbReference type="EMBL" id="QPK80313.1"/>
    </source>
</evidence>
<dbReference type="AlphaFoldDB" id="A0A7T0KIG1"/>
<gene>
    <name evidence="2" type="ORF">G7Y31_05680</name>
</gene>
<protein>
    <recommendedName>
        <fullName evidence="4">Secreted protein</fullName>
    </recommendedName>
</protein>
<accession>A0A7T0KIG1</accession>
<name>A0A7T0KIG1_9CORY</name>
<dbReference type="KEGG" id="cliz:G7Y31_05680"/>
<dbReference type="Proteomes" id="UP000594681">
    <property type="component" value="Chromosome"/>
</dbReference>
<evidence type="ECO:0000256" key="1">
    <source>
        <dbReference type="SAM" id="SignalP"/>
    </source>
</evidence>
<feature type="chain" id="PRO_5032445272" description="Secreted protein" evidence="1">
    <location>
        <begin position="25"/>
        <end position="193"/>
    </location>
</feature>
<sequence>MVRAAAIAITATAALVGGSGAATAVDSAAAYRLPQRWNDDYQPGTYCSTPGARGMYVEAQRLWFKQTDATSVANRNDHAVPVKHTVKDTRTQTTQVWGKATPKGEVEKYLSSTYGFHYVHQVHWSIGQTVGPYTLESGEQGKLVWGFMMLDASGQDVTCSTDQEWVRTGRPYSISAPQSRYSELQLADAPVFG</sequence>
<evidence type="ECO:0000313" key="3">
    <source>
        <dbReference type="Proteomes" id="UP000594681"/>
    </source>
</evidence>
<organism evidence="2 3">
    <name type="scientific">Corynebacterium lizhenjunii</name>
    <dbReference type="NCBI Taxonomy" id="2709394"/>
    <lineage>
        <taxon>Bacteria</taxon>
        <taxon>Bacillati</taxon>
        <taxon>Actinomycetota</taxon>
        <taxon>Actinomycetes</taxon>
        <taxon>Mycobacteriales</taxon>
        <taxon>Corynebacteriaceae</taxon>
        <taxon>Corynebacterium</taxon>
    </lineage>
</organism>
<reference evidence="2 3" key="1">
    <citation type="submission" date="2020-11" db="EMBL/GenBank/DDBJ databases">
        <title>Corynebacterium sp. ZJ-599.</title>
        <authorList>
            <person name="Zhou J."/>
        </authorList>
    </citation>
    <scope>NUCLEOTIDE SEQUENCE [LARGE SCALE GENOMIC DNA]</scope>
    <source>
        <strain evidence="2 3">ZJ-599</strain>
    </source>
</reference>
<evidence type="ECO:0008006" key="4">
    <source>
        <dbReference type="Google" id="ProtNLM"/>
    </source>
</evidence>
<dbReference type="EMBL" id="CP064954">
    <property type="protein sequence ID" value="QPK80313.1"/>
    <property type="molecule type" value="Genomic_DNA"/>
</dbReference>
<keyword evidence="3" id="KW-1185">Reference proteome</keyword>
<proteinExistence type="predicted"/>
<feature type="signal peptide" evidence="1">
    <location>
        <begin position="1"/>
        <end position="24"/>
    </location>
</feature>
<keyword evidence="1" id="KW-0732">Signal</keyword>